<dbReference type="OrthoDB" id="3823529at2"/>
<sequence>MTGHTERWIDATRLPADVVALIEALGPRDELVVRRDGRPIATISGTHATFPERPPSDDPGFEDVTVVATAMKLSASTRAALSDRLGPDYIVLDLHKAPKSAEVLLVPPVSPQLIGSLRAMFPQARVVIAEIEDEELGVSYSGPVRRLINAGADVYVPPSTIPRLAVHLDRTMTHLRELAAGTTSAPLTLEAPD</sequence>
<name>A0A495X5X2_9PSEU</name>
<gene>
    <name evidence="1" type="ORF">DFJ66_0104</name>
</gene>
<dbReference type="RefSeq" id="WP_121216881.1">
    <property type="nucleotide sequence ID" value="NZ_JBIUBA010000055.1"/>
</dbReference>
<evidence type="ECO:0000313" key="2">
    <source>
        <dbReference type="Proteomes" id="UP000272729"/>
    </source>
</evidence>
<evidence type="ECO:0000313" key="1">
    <source>
        <dbReference type="EMBL" id="RKT66938.1"/>
    </source>
</evidence>
<keyword evidence="2" id="KW-1185">Reference proteome</keyword>
<dbReference type="EMBL" id="RBXR01000001">
    <property type="protein sequence ID" value="RKT66938.1"/>
    <property type="molecule type" value="Genomic_DNA"/>
</dbReference>
<reference evidence="1 2" key="1">
    <citation type="submission" date="2018-10" db="EMBL/GenBank/DDBJ databases">
        <title>Sequencing the genomes of 1000 actinobacteria strains.</title>
        <authorList>
            <person name="Klenk H.-P."/>
        </authorList>
    </citation>
    <scope>NUCLEOTIDE SEQUENCE [LARGE SCALE GENOMIC DNA]</scope>
    <source>
        <strain evidence="1 2">DSM 43911</strain>
    </source>
</reference>
<dbReference type="AlphaFoldDB" id="A0A495X5X2"/>
<accession>A0A495X5X2</accession>
<organism evidence="1 2">
    <name type="scientific">Saccharothrix variisporea</name>
    <dbReference type="NCBI Taxonomy" id="543527"/>
    <lineage>
        <taxon>Bacteria</taxon>
        <taxon>Bacillati</taxon>
        <taxon>Actinomycetota</taxon>
        <taxon>Actinomycetes</taxon>
        <taxon>Pseudonocardiales</taxon>
        <taxon>Pseudonocardiaceae</taxon>
        <taxon>Saccharothrix</taxon>
    </lineage>
</organism>
<protein>
    <submittedName>
        <fullName evidence="1">Uncharacterized protein</fullName>
    </submittedName>
</protein>
<proteinExistence type="predicted"/>
<dbReference type="Proteomes" id="UP000272729">
    <property type="component" value="Unassembled WGS sequence"/>
</dbReference>
<comment type="caution">
    <text evidence="1">The sequence shown here is derived from an EMBL/GenBank/DDBJ whole genome shotgun (WGS) entry which is preliminary data.</text>
</comment>